<evidence type="ECO:0000256" key="1">
    <source>
        <dbReference type="SAM" id="MobiDB-lite"/>
    </source>
</evidence>
<dbReference type="EMBL" id="JACAZH010000009">
    <property type="protein sequence ID" value="KAF7358754.1"/>
    <property type="molecule type" value="Genomic_DNA"/>
</dbReference>
<comment type="caution">
    <text evidence="2">The sequence shown here is derived from an EMBL/GenBank/DDBJ whole genome shotgun (WGS) entry which is preliminary data.</text>
</comment>
<name>A0A8H6YGW6_9AGAR</name>
<evidence type="ECO:0000313" key="3">
    <source>
        <dbReference type="Proteomes" id="UP000623467"/>
    </source>
</evidence>
<organism evidence="2 3">
    <name type="scientific">Mycena sanguinolenta</name>
    <dbReference type="NCBI Taxonomy" id="230812"/>
    <lineage>
        <taxon>Eukaryota</taxon>
        <taxon>Fungi</taxon>
        <taxon>Dikarya</taxon>
        <taxon>Basidiomycota</taxon>
        <taxon>Agaricomycotina</taxon>
        <taxon>Agaricomycetes</taxon>
        <taxon>Agaricomycetidae</taxon>
        <taxon>Agaricales</taxon>
        <taxon>Marasmiineae</taxon>
        <taxon>Mycenaceae</taxon>
        <taxon>Mycena</taxon>
    </lineage>
</organism>
<dbReference type="AlphaFoldDB" id="A0A8H6YGW6"/>
<feature type="compositionally biased region" description="Polar residues" evidence="1">
    <location>
        <begin position="24"/>
        <end position="44"/>
    </location>
</feature>
<keyword evidence="3" id="KW-1185">Reference proteome</keyword>
<gene>
    <name evidence="2" type="ORF">MSAN_01214400</name>
</gene>
<sequence length="157" mass="16524">MSAAEPPQTGIEQHPPSPEPAPITSANSERPNSVTTRNTLSVVNSMEEHKASIQESGQNGEAHSSSGEKLSIAATVEMGPKSELPGIQDGESINNPQAALHPDPVNDPEVPPRNPSPRTSGGPPIPTKKFVGLHKSSVNALTNDWSRLTHSIVYGVC</sequence>
<protein>
    <submittedName>
        <fullName evidence="2">Uncharacterized protein</fullName>
    </submittedName>
</protein>
<accession>A0A8H6YGW6</accession>
<dbReference type="Proteomes" id="UP000623467">
    <property type="component" value="Unassembled WGS sequence"/>
</dbReference>
<reference evidence="2" key="1">
    <citation type="submission" date="2020-05" db="EMBL/GenBank/DDBJ databases">
        <title>Mycena genomes resolve the evolution of fungal bioluminescence.</title>
        <authorList>
            <person name="Tsai I.J."/>
        </authorList>
    </citation>
    <scope>NUCLEOTIDE SEQUENCE</scope>
    <source>
        <strain evidence="2">160909Yilan</strain>
    </source>
</reference>
<proteinExistence type="predicted"/>
<feature type="compositionally biased region" description="Polar residues" evidence="1">
    <location>
        <begin position="53"/>
        <end position="68"/>
    </location>
</feature>
<feature type="region of interest" description="Disordered" evidence="1">
    <location>
        <begin position="1"/>
        <end position="130"/>
    </location>
</feature>
<evidence type="ECO:0000313" key="2">
    <source>
        <dbReference type="EMBL" id="KAF7358754.1"/>
    </source>
</evidence>